<keyword evidence="6 12" id="KW-0067">ATP-binding</keyword>
<dbReference type="InterPro" id="IPR000719">
    <property type="entry name" value="Prot_kinase_dom"/>
</dbReference>
<feature type="binding site" evidence="12">
    <location>
        <position position="75"/>
    </location>
    <ligand>
        <name>ATP</name>
        <dbReference type="ChEBI" id="CHEBI:30616"/>
    </ligand>
</feature>
<dbReference type="GO" id="GO:0030496">
    <property type="term" value="C:midbody"/>
    <property type="evidence" value="ECO:0007669"/>
    <property type="project" value="UniProtKB-SubCell"/>
</dbReference>
<evidence type="ECO:0000259" key="17">
    <source>
        <dbReference type="PROSITE" id="PS50011"/>
    </source>
</evidence>
<protein>
    <recommendedName>
        <fullName evidence="16">Aurora kinase</fullName>
        <ecNumber evidence="16">2.7.11.1</ecNumber>
    </recommendedName>
</protein>
<feature type="binding site" evidence="12">
    <location>
        <position position="206"/>
    </location>
    <ligand>
        <name>ATP</name>
        <dbReference type="ChEBI" id="CHEBI:30616"/>
    </ligand>
</feature>
<evidence type="ECO:0000256" key="16">
    <source>
        <dbReference type="RuleBase" id="RU367134"/>
    </source>
</evidence>
<dbReference type="InterPro" id="IPR011009">
    <property type="entry name" value="Kinase-like_dom_sf"/>
</dbReference>
<dbReference type="GO" id="GO:0004674">
    <property type="term" value="F:protein serine/threonine kinase activity"/>
    <property type="evidence" value="ECO:0007669"/>
    <property type="project" value="UniProtKB-KW"/>
</dbReference>
<comment type="catalytic activity">
    <reaction evidence="10 16">
        <text>L-seryl-[protein] + ATP = O-phospho-L-seryl-[protein] + ADP + H(+)</text>
        <dbReference type="Rhea" id="RHEA:17989"/>
        <dbReference type="Rhea" id="RHEA-COMP:9863"/>
        <dbReference type="Rhea" id="RHEA-COMP:11604"/>
        <dbReference type="ChEBI" id="CHEBI:15378"/>
        <dbReference type="ChEBI" id="CHEBI:29999"/>
        <dbReference type="ChEBI" id="CHEBI:30616"/>
        <dbReference type="ChEBI" id="CHEBI:83421"/>
        <dbReference type="ChEBI" id="CHEBI:456216"/>
        <dbReference type="EC" id="2.7.11.1"/>
    </reaction>
</comment>
<comment type="catalytic activity">
    <reaction evidence="9 16">
        <text>L-threonyl-[protein] + ATP = O-phospho-L-threonyl-[protein] + ADP + H(+)</text>
        <dbReference type="Rhea" id="RHEA:46608"/>
        <dbReference type="Rhea" id="RHEA-COMP:11060"/>
        <dbReference type="Rhea" id="RHEA-COMP:11605"/>
        <dbReference type="ChEBI" id="CHEBI:15378"/>
        <dbReference type="ChEBI" id="CHEBI:30013"/>
        <dbReference type="ChEBI" id="CHEBI:30616"/>
        <dbReference type="ChEBI" id="CHEBI:61977"/>
        <dbReference type="ChEBI" id="CHEBI:456216"/>
        <dbReference type="EC" id="2.7.11.1"/>
    </reaction>
</comment>
<evidence type="ECO:0000256" key="2">
    <source>
        <dbReference type="ARBA" id="ARBA00022527"/>
    </source>
</evidence>
<dbReference type="GO" id="GO:0051321">
    <property type="term" value="P:meiotic cell cycle"/>
    <property type="evidence" value="ECO:0007669"/>
    <property type="project" value="UniProtKB-KW"/>
</dbReference>
<dbReference type="GO" id="GO:0030261">
    <property type="term" value="P:chromosome condensation"/>
    <property type="evidence" value="ECO:0007669"/>
    <property type="project" value="UniProtKB-ARBA"/>
</dbReference>
<dbReference type="SMART" id="SM00220">
    <property type="entry name" value="S_TKc"/>
    <property type="match status" value="1"/>
</dbReference>
<feature type="binding site" evidence="12">
    <location>
        <begin position="143"/>
        <end position="145"/>
    </location>
    <ligand>
        <name>ATP</name>
        <dbReference type="ChEBI" id="CHEBI:30616"/>
    </ligand>
</feature>
<evidence type="ECO:0000256" key="4">
    <source>
        <dbReference type="ARBA" id="ARBA00022741"/>
    </source>
</evidence>
<keyword evidence="2 15" id="KW-0723">Serine/threonine-protein kinase</keyword>
<dbReference type="Gene3D" id="1.10.510.10">
    <property type="entry name" value="Transferase(Phosphotransferase) domain 1"/>
    <property type="match status" value="1"/>
</dbReference>
<dbReference type="GO" id="GO:0000070">
    <property type="term" value="P:mitotic sister chromatid segregation"/>
    <property type="evidence" value="ECO:0007669"/>
    <property type="project" value="UniProtKB-ARBA"/>
</dbReference>
<keyword evidence="8" id="KW-0469">Meiosis</keyword>
<dbReference type="Gene3D" id="3.30.200.20">
    <property type="entry name" value="Phosphorylase Kinase, domain 1"/>
    <property type="match status" value="1"/>
</dbReference>
<dbReference type="SUPFAM" id="SSF56112">
    <property type="entry name" value="Protein kinase-like (PK-like)"/>
    <property type="match status" value="1"/>
</dbReference>
<gene>
    <name evidence="18" type="ORF">AB6A40_006336</name>
</gene>
<comment type="caution">
    <text evidence="18">The sequence shown here is derived from an EMBL/GenBank/DDBJ whole genome shotgun (WGS) entry which is preliminary data.</text>
</comment>
<feature type="cross-link" description="Glycyl lysine isopeptide (Lys-Gly) (interchain with G-Cter in SUMO2)" evidence="13">
    <location>
        <position position="190"/>
    </location>
</feature>
<comment type="subcellular location">
    <subcellularLocation>
        <location evidence="1">Midbody</location>
    </subcellularLocation>
</comment>
<evidence type="ECO:0000256" key="3">
    <source>
        <dbReference type="ARBA" id="ARBA00022679"/>
    </source>
</evidence>
<evidence type="ECO:0000256" key="12">
    <source>
        <dbReference type="PIRSR" id="PIRSR630616-2"/>
    </source>
</evidence>
<name>A0ABD6ESW4_9BILA</name>
<evidence type="ECO:0000256" key="1">
    <source>
        <dbReference type="ARBA" id="ARBA00004214"/>
    </source>
</evidence>
<keyword evidence="7" id="KW-0156">Chromatin regulator</keyword>
<dbReference type="InterPro" id="IPR030616">
    <property type="entry name" value="Aur-like"/>
</dbReference>
<keyword evidence="19" id="KW-1185">Reference proteome</keyword>
<keyword evidence="3 16" id="KW-0808">Transferase</keyword>
<evidence type="ECO:0000256" key="10">
    <source>
        <dbReference type="ARBA" id="ARBA00048679"/>
    </source>
</evidence>
<organism evidence="18 19">
    <name type="scientific">Gnathostoma spinigerum</name>
    <dbReference type="NCBI Taxonomy" id="75299"/>
    <lineage>
        <taxon>Eukaryota</taxon>
        <taxon>Metazoa</taxon>
        <taxon>Ecdysozoa</taxon>
        <taxon>Nematoda</taxon>
        <taxon>Chromadorea</taxon>
        <taxon>Rhabditida</taxon>
        <taxon>Spirurina</taxon>
        <taxon>Gnathostomatomorpha</taxon>
        <taxon>Gnathostomatoidea</taxon>
        <taxon>Gnathostomatidae</taxon>
        <taxon>Gnathostoma</taxon>
    </lineage>
</organism>
<feature type="binding site" evidence="12 14">
    <location>
        <position position="94"/>
    </location>
    <ligand>
        <name>ATP</name>
        <dbReference type="ChEBI" id="CHEBI:30616"/>
    </ligand>
</feature>
<dbReference type="PANTHER" id="PTHR24350">
    <property type="entry name" value="SERINE/THREONINE-PROTEIN KINASE IAL-RELATED"/>
    <property type="match status" value="1"/>
</dbReference>
<evidence type="ECO:0000256" key="6">
    <source>
        <dbReference type="ARBA" id="ARBA00022840"/>
    </source>
</evidence>
<evidence type="ECO:0000256" key="5">
    <source>
        <dbReference type="ARBA" id="ARBA00022777"/>
    </source>
</evidence>
<dbReference type="CDD" id="cd14007">
    <property type="entry name" value="STKc_Aurora"/>
    <property type="match status" value="1"/>
</dbReference>
<comment type="similarity">
    <text evidence="16">Belongs to the protein kinase superfamily. Ser/Thr protein kinase family. Aurora subfamily.</text>
</comment>
<dbReference type="InterPro" id="IPR017441">
    <property type="entry name" value="Protein_kinase_ATP_BS"/>
</dbReference>
<dbReference type="Pfam" id="PF00069">
    <property type="entry name" value="Pkinase"/>
    <property type="match status" value="1"/>
</dbReference>
<feature type="binding site" evidence="12">
    <location>
        <begin position="192"/>
        <end position="193"/>
    </location>
    <ligand>
        <name>ATP</name>
        <dbReference type="ChEBI" id="CHEBI:30616"/>
    </ligand>
</feature>
<feature type="active site" description="Proton acceptor" evidence="11">
    <location>
        <position position="188"/>
    </location>
</feature>
<dbReference type="GO" id="GO:0006325">
    <property type="term" value="P:chromatin organization"/>
    <property type="evidence" value="ECO:0007669"/>
    <property type="project" value="UniProtKB-KW"/>
</dbReference>
<dbReference type="PROSITE" id="PS50011">
    <property type="entry name" value="PROTEIN_KINASE_DOM"/>
    <property type="match status" value="1"/>
</dbReference>
<dbReference type="Proteomes" id="UP001608902">
    <property type="component" value="Unassembled WGS sequence"/>
</dbReference>
<evidence type="ECO:0000256" key="9">
    <source>
        <dbReference type="ARBA" id="ARBA00047899"/>
    </source>
</evidence>
<evidence type="ECO:0000256" key="8">
    <source>
        <dbReference type="ARBA" id="ARBA00023254"/>
    </source>
</evidence>
<dbReference type="PROSITE" id="PS00108">
    <property type="entry name" value="PROTEIN_KINASE_ST"/>
    <property type="match status" value="1"/>
</dbReference>
<evidence type="ECO:0000256" key="13">
    <source>
        <dbReference type="PIRSR" id="PIRSR630616-3"/>
    </source>
</evidence>
<dbReference type="GO" id="GO:0005524">
    <property type="term" value="F:ATP binding"/>
    <property type="evidence" value="ECO:0007669"/>
    <property type="project" value="UniProtKB-UniRule"/>
</dbReference>
<evidence type="ECO:0000256" key="7">
    <source>
        <dbReference type="ARBA" id="ARBA00022853"/>
    </source>
</evidence>
<dbReference type="EMBL" id="JBGFUD010004432">
    <property type="protein sequence ID" value="MFH4979627.1"/>
    <property type="molecule type" value="Genomic_DNA"/>
</dbReference>
<evidence type="ECO:0000313" key="18">
    <source>
        <dbReference type="EMBL" id="MFH4979627.1"/>
    </source>
</evidence>
<dbReference type="InterPro" id="IPR008271">
    <property type="entry name" value="Ser/Thr_kinase_AS"/>
</dbReference>
<evidence type="ECO:0000256" key="14">
    <source>
        <dbReference type="PROSITE-ProRule" id="PRU10141"/>
    </source>
</evidence>
<proteinExistence type="inferred from homology"/>
<evidence type="ECO:0000256" key="15">
    <source>
        <dbReference type="RuleBase" id="RU000304"/>
    </source>
</evidence>
<evidence type="ECO:0000313" key="19">
    <source>
        <dbReference type="Proteomes" id="UP001608902"/>
    </source>
</evidence>
<dbReference type="EC" id="2.7.11.1" evidence="16"/>
<sequence>MSVHDHVSTVTSFQHSSMSVAAGDTLPDVDKLVESEHELSILTNVKEDVLRAQQPPVREWSIKDFDIGRPLGKGKFGNVYLARTRKDHIIVALKILFKSQLRKSCVEHQLRREIEIQAHLRHPNILRMYNYFFDKKRVYLILEYAAHGELYKELTKSGHFTEKRAAELMFQMTDALMYCHEKNVIHRDIKPENLLLGINGELKIADFGWSVHAPASSRRDTMCGTLDYLPPEMIKGAPHDSNVDLWSLGVLCYEFLVGKPPFESKTTVETYRRICRADYVFPDHVSNGARDLIRRLLRVKPSERLSLEGVLAHPWIRLYVQTPRYSDVRDH</sequence>
<dbReference type="AlphaFoldDB" id="A0ABD6ESW4"/>
<dbReference type="PROSITE" id="PS00107">
    <property type="entry name" value="PROTEIN_KINASE_ATP"/>
    <property type="match status" value="1"/>
</dbReference>
<keyword evidence="5 16" id="KW-0418">Kinase</keyword>
<keyword evidence="4 12" id="KW-0547">Nucleotide-binding</keyword>
<feature type="domain" description="Protein kinase" evidence="17">
    <location>
        <begin position="65"/>
        <end position="316"/>
    </location>
</feature>
<accession>A0ABD6ESW4</accession>
<evidence type="ECO:0000256" key="11">
    <source>
        <dbReference type="PIRSR" id="PIRSR630616-1"/>
    </source>
</evidence>
<dbReference type="FunFam" id="3.30.200.20:FF:000042">
    <property type="entry name" value="Aurora kinase A"/>
    <property type="match status" value="1"/>
</dbReference>
<reference evidence="18 19" key="1">
    <citation type="submission" date="2024-08" db="EMBL/GenBank/DDBJ databases">
        <title>Gnathostoma spinigerum genome.</title>
        <authorList>
            <person name="Gonzalez-Bertolin B."/>
            <person name="Monzon S."/>
            <person name="Zaballos A."/>
            <person name="Jimenez P."/>
            <person name="Dekumyoy P."/>
            <person name="Varona S."/>
            <person name="Cuesta I."/>
            <person name="Sumanam S."/>
            <person name="Adisakwattana P."/>
            <person name="Gasser R.B."/>
            <person name="Hernandez-Gonzalez A."/>
            <person name="Young N.D."/>
            <person name="Perteguer M.J."/>
        </authorList>
    </citation>
    <scope>NUCLEOTIDE SEQUENCE [LARGE SCALE GENOMIC DNA]</scope>
    <source>
        <strain evidence="18">AL3</strain>
        <tissue evidence="18">Liver</tissue>
    </source>
</reference>
<dbReference type="FunFam" id="1.10.510.10:FF:000235">
    <property type="entry name" value="Serine/threonine-protein kinase ark1"/>
    <property type="match status" value="1"/>
</dbReference>
<dbReference type="GO" id="GO:0032506">
    <property type="term" value="P:cytokinetic process"/>
    <property type="evidence" value="ECO:0007669"/>
    <property type="project" value="UniProtKB-ARBA"/>
</dbReference>